<proteinExistence type="predicted"/>
<sequence>MPGDLVLAGEAHAFLALCVMEEAVERAHPARVAAAHDLARDVR</sequence>
<evidence type="ECO:0000313" key="1">
    <source>
        <dbReference type="EMBL" id="CAA9296164.1"/>
    </source>
</evidence>
<dbReference type="EMBL" id="CADCTX010000015">
    <property type="protein sequence ID" value="CAA9296164.1"/>
    <property type="molecule type" value="Genomic_DNA"/>
</dbReference>
<gene>
    <name evidence="1" type="ORF">AVDCRST_MAG40-53</name>
</gene>
<protein>
    <submittedName>
        <fullName evidence="1">Uncharacterized protein</fullName>
    </submittedName>
</protein>
<name>A0A6J4K5V3_9BACT</name>
<dbReference type="AlphaFoldDB" id="A0A6J4K5V3"/>
<reference evidence="1" key="1">
    <citation type="submission" date="2020-02" db="EMBL/GenBank/DDBJ databases">
        <authorList>
            <person name="Meier V. D."/>
        </authorList>
    </citation>
    <scope>NUCLEOTIDE SEQUENCE</scope>
    <source>
        <strain evidence="1">AVDCRST_MAG40</strain>
    </source>
</reference>
<organism evidence="1">
    <name type="scientific">uncultured Gemmatimonadaceae bacterium</name>
    <dbReference type="NCBI Taxonomy" id="246130"/>
    <lineage>
        <taxon>Bacteria</taxon>
        <taxon>Pseudomonadati</taxon>
        <taxon>Gemmatimonadota</taxon>
        <taxon>Gemmatimonadia</taxon>
        <taxon>Gemmatimonadales</taxon>
        <taxon>Gemmatimonadaceae</taxon>
        <taxon>environmental samples</taxon>
    </lineage>
</organism>
<accession>A0A6J4K5V3</accession>